<dbReference type="Pfam" id="PF00017">
    <property type="entry name" value="SH2"/>
    <property type="match status" value="1"/>
</dbReference>
<dbReference type="EMBL" id="JAIWYP010000016">
    <property type="protein sequence ID" value="KAH3697610.1"/>
    <property type="molecule type" value="Genomic_DNA"/>
</dbReference>
<sequence>MSLDFEDEPVDLGQYAWYWGETHQELVRRELSRAPDGSYLVHHTGDIEFHMLAVKVGDDIVWQPIYCRDGLVGFTEPLGFESFEDALEAYTESQTETHDTLRNPLPKPDFSKLRETHTTMKPVQLLKRLRDTHGLLGQRIDELDNVEGCIERLEQEIEEKSKSTEAYGVLIKVVSKQLEKTNELTSSSSDRLDEINNNCTALTKRLEGLRQEQTAIERERTSLVTERNEQSKLSTRCLDGIRDLENELQKIKDDIIEFSLYENCMDTMMLFIDHLLASDVTEFAQKVEEYDIDKSVAKSILKTESDGTFIVRTNNDPNKPYSISVSYSDAENEGLVVHFPVKRDDGCLGFDEQTCIFHDIQDLVTCYARIPFGSHDSTYGDLTLVRQVE</sequence>
<protein>
    <recommendedName>
        <fullName evidence="4">SH2 domain-containing protein</fullName>
    </recommendedName>
</protein>
<keyword evidence="1 2" id="KW-0727">SH2 domain</keyword>
<reference evidence="5" key="2">
    <citation type="submission" date="2020-11" db="EMBL/GenBank/DDBJ databases">
        <authorList>
            <person name="McCartney M.A."/>
            <person name="Auch B."/>
            <person name="Kono T."/>
            <person name="Mallez S."/>
            <person name="Becker A."/>
            <person name="Gohl D.M."/>
            <person name="Silverstein K.A.T."/>
            <person name="Koren S."/>
            <person name="Bechman K.B."/>
            <person name="Herman A."/>
            <person name="Abrahante J.E."/>
            <person name="Garbe J."/>
        </authorList>
    </citation>
    <scope>NUCLEOTIDE SEQUENCE</scope>
    <source>
        <strain evidence="5">Duluth1</strain>
        <tissue evidence="5">Whole animal</tissue>
    </source>
</reference>
<evidence type="ECO:0000313" key="6">
    <source>
        <dbReference type="Proteomes" id="UP000828390"/>
    </source>
</evidence>
<keyword evidence="6" id="KW-1185">Reference proteome</keyword>
<dbReference type="Gene3D" id="1.10.287.1490">
    <property type="match status" value="1"/>
</dbReference>
<evidence type="ECO:0000259" key="4">
    <source>
        <dbReference type="PROSITE" id="PS50001"/>
    </source>
</evidence>
<organism evidence="5 6">
    <name type="scientific">Dreissena polymorpha</name>
    <name type="common">Zebra mussel</name>
    <name type="synonym">Mytilus polymorpha</name>
    <dbReference type="NCBI Taxonomy" id="45954"/>
    <lineage>
        <taxon>Eukaryota</taxon>
        <taxon>Metazoa</taxon>
        <taxon>Spiralia</taxon>
        <taxon>Lophotrochozoa</taxon>
        <taxon>Mollusca</taxon>
        <taxon>Bivalvia</taxon>
        <taxon>Autobranchia</taxon>
        <taxon>Heteroconchia</taxon>
        <taxon>Euheterodonta</taxon>
        <taxon>Imparidentia</taxon>
        <taxon>Neoheterodontei</taxon>
        <taxon>Myida</taxon>
        <taxon>Dreissenoidea</taxon>
        <taxon>Dreissenidae</taxon>
        <taxon>Dreissena</taxon>
    </lineage>
</organism>
<dbReference type="PANTHER" id="PTHR10155">
    <property type="entry name" value="PHOSPHATIDYLINOSITOL 3-KINASE REGULATORY SUBUNIT"/>
    <property type="match status" value="1"/>
</dbReference>
<dbReference type="AlphaFoldDB" id="A0A9D3YC63"/>
<dbReference type="SUPFAM" id="SSF55550">
    <property type="entry name" value="SH2 domain"/>
    <property type="match status" value="2"/>
</dbReference>
<gene>
    <name evidence="5" type="ORF">DPMN_085114</name>
</gene>
<evidence type="ECO:0000313" key="5">
    <source>
        <dbReference type="EMBL" id="KAH3697610.1"/>
    </source>
</evidence>
<keyword evidence="3" id="KW-0175">Coiled coil</keyword>
<dbReference type="PROSITE" id="PS50001">
    <property type="entry name" value="SH2"/>
    <property type="match status" value="1"/>
</dbReference>
<dbReference type="Proteomes" id="UP000828390">
    <property type="component" value="Unassembled WGS sequence"/>
</dbReference>
<feature type="coiled-coil region" evidence="3">
    <location>
        <begin position="192"/>
        <end position="219"/>
    </location>
</feature>
<dbReference type="Gene3D" id="3.30.505.10">
    <property type="entry name" value="SH2 domain"/>
    <property type="match status" value="2"/>
</dbReference>
<comment type="caution">
    <text evidence="5">The sequence shown here is derived from an EMBL/GenBank/DDBJ whole genome shotgun (WGS) entry which is preliminary data.</text>
</comment>
<dbReference type="OrthoDB" id="6083157at2759"/>
<dbReference type="GO" id="GO:0046935">
    <property type="term" value="F:1-phosphatidylinositol-3-kinase regulator activity"/>
    <property type="evidence" value="ECO:0007669"/>
    <property type="project" value="TreeGrafter"/>
</dbReference>
<evidence type="ECO:0000256" key="2">
    <source>
        <dbReference type="PROSITE-ProRule" id="PRU00191"/>
    </source>
</evidence>
<evidence type="ECO:0000256" key="3">
    <source>
        <dbReference type="SAM" id="Coils"/>
    </source>
</evidence>
<dbReference type="GO" id="GO:0046854">
    <property type="term" value="P:phosphatidylinositol phosphate biosynthetic process"/>
    <property type="evidence" value="ECO:0007669"/>
    <property type="project" value="TreeGrafter"/>
</dbReference>
<proteinExistence type="predicted"/>
<accession>A0A9D3YC63</accession>
<dbReference type="InterPro" id="IPR000980">
    <property type="entry name" value="SH2"/>
</dbReference>
<feature type="domain" description="SH2" evidence="4">
    <location>
        <begin position="282"/>
        <end position="388"/>
    </location>
</feature>
<dbReference type="CDD" id="cd00173">
    <property type="entry name" value="SH2"/>
    <property type="match status" value="1"/>
</dbReference>
<dbReference type="GO" id="GO:0005942">
    <property type="term" value="C:phosphatidylinositol 3-kinase complex"/>
    <property type="evidence" value="ECO:0007669"/>
    <property type="project" value="TreeGrafter"/>
</dbReference>
<reference evidence="5" key="1">
    <citation type="journal article" date="2019" name="bioRxiv">
        <title>The Genome of the Zebra Mussel, Dreissena polymorpha: A Resource for Invasive Species Research.</title>
        <authorList>
            <person name="McCartney M.A."/>
            <person name="Auch B."/>
            <person name="Kono T."/>
            <person name="Mallez S."/>
            <person name="Zhang Y."/>
            <person name="Obille A."/>
            <person name="Becker A."/>
            <person name="Abrahante J.E."/>
            <person name="Garbe J."/>
            <person name="Badalamenti J.P."/>
            <person name="Herman A."/>
            <person name="Mangelson H."/>
            <person name="Liachko I."/>
            <person name="Sullivan S."/>
            <person name="Sone E.D."/>
            <person name="Koren S."/>
            <person name="Silverstein K.A.T."/>
            <person name="Beckman K.B."/>
            <person name="Gohl D.M."/>
        </authorList>
    </citation>
    <scope>NUCLEOTIDE SEQUENCE</scope>
    <source>
        <strain evidence="5">Duluth1</strain>
        <tissue evidence="5">Whole animal</tissue>
    </source>
</reference>
<dbReference type="PANTHER" id="PTHR10155:SF0">
    <property type="entry name" value="SUPPRESSOR OF CYTOKINE SIGNALING AT 36E, ISOFORM D"/>
    <property type="match status" value="1"/>
</dbReference>
<name>A0A9D3YC63_DREPO</name>
<dbReference type="SMART" id="SM00252">
    <property type="entry name" value="SH2"/>
    <property type="match status" value="2"/>
</dbReference>
<evidence type="ECO:0000256" key="1">
    <source>
        <dbReference type="ARBA" id="ARBA00022999"/>
    </source>
</evidence>
<dbReference type="InterPro" id="IPR036860">
    <property type="entry name" value="SH2_dom_sf"/>
</dbReference>
<dbReference type="PRINTS" id="PR00678">
    <property type="entry name" value="PI3KINASEP85"/>
</dbReference>